<evidence type="ECO:0000313" key="1">
    <source>
        <dbReference type="EMBL" id="KAJ7737169.1"/>
    </source>
</evidence>
<evidence type="ECO:0000313" key="2">
    <source>
        <dbReference type="Proteomes" id="UP001215280"/>
    </source>
</evidence>
<accession>A0AAD7MXD5</accession>
<comment type="caution">
    <text evidence="1">The sequence shown here is derived from an EMBL/GenBank/DDBJ whole genome shotgun (WGS) entry which is preliminary data.</text>
</comment>
<reference evidence="1" key="1">
    <citation type="submission" date="2023-03" db="EMBL/GenBank/DDBJ databases">
        <title>Massive genome expansion in bonnet fungi (Mycena s.s.) driven by repeated elements and novel gene families across ecological guilds.</title>
        <authorList>
            <consortium name="Lawrence Berkeley National Laboratory"/>
            <person name="Harder C.B."/>
            <person name="Miyauchi S."/>
            <person name="Viragh M."/>
            <person name="Kuo A."/>
            <person name="Thoen E."/>
            <person name="Andreopoulos B."/>
            <person name="Lu D."/>
            <person name="Skrede I."/>
            <person name="Drula E."/>
            <person name="Henrissat B."/>
            <person name="Morin E."/>
            <person name="Kohler A."/>
            <person name="Barry K."/>
            <person name="LaButti K."/>
            <person name="Morin E."/>
            <person name="Salamov A."/>
            <person name="Lipzen A."/>
            <person name="Mereny Z."/>
            <person name="Hegedus B."/>
            <person name="Baldrian P."/>
            <person name="Stursova M."/>
            <person name="Weitz H."/>
            <person name="Taylor A."/>
            <person name="Grigoriev I.V."/>
            <person name="Nagy L.G."/>
            <person name="Martin F."/>
            <person name="Kauserud H."/>
        </authorList>
    </citation>
    <scope>NUCLEOTIDE SEQUENCE</scope>
    <source>
        <strain evidence="1">CBHHK188m</strain>
    </source>
</reference>
<feature type="non-terminal residue" evidence="1">
    <location>
        <position position="1"/>
    </location>
</feature>
<dbReference type="Proteomes" id="UP001215280">
    <property type="component" value="Unassembled WGS sequence"/>
</dbReference>
<proteinExistence type="predicted"/>
<dbReference type="InterPro" id="IPR036770">
    <property type="entry name" value="Ankyrin_rpt-contain_sf"/>
</dbReference>
<dbReference type="AlphaFoldDB" id="A0AAD7MXD5"/>
<name>A0AAD7MXD5_9AGAR</name>
<evidence type="ECO:0008006" key="3">
    <source>
        <dbReference type="Google" id="ProtNLM"/>
    </source>
</evidence>
<keyword evidence="2" id="KW-1185">Reference proteome</keyword>
<dbReference type="EMBL" id="JARJLG010000145">
    <property type="protein sequence ID" value="KAJ7737169.1"/>
    <property type="molecule type" value="Genomic_DNA"/>
</dbReference>
<organism evidence="1 2">
    <name type="scientific">Mycena maculata</name>
    <dbReference type="NCBI Taxonomy" id="230809"/>
    <lineage>
        <taxon>Eukaryota</taxon>
        <taxon>Fungi</taxon>
        <taxon>Dikarya</taxon>
        <taxon>Basidiomycota</taxon>
        <taxon>Agaricomycotina</taxon>
        <taxon>Agaricomycetes</taxon>
        <taxon>Agaricomycetidae</taxon>
        <taxon>Agaricales</taxon>
        <taxon>Marasmiineae</taxon>
        <taxon>Mycenaceae</taxon>
        <taxon>Mycena</taxon>
    </lineage>
</organism>
<sequence length="112" mass="12496">GVSTRMAAMDQRRIDALLARGADVRPRTYYGSTREAFTALHIALDTGSVYGRKGEVLDARRLEIASMLVEHRAEVRGVVDGIDLDEVLRFVGFEDLWDKLRVGVSDMGKKMV</sequence>
<dbReference type="Gene3D" id="1.25.40.20">
    <property type="entry name" value="Ankyrin repeat-containing domain"/>
    <property type="match status" value="1"/>
</dbReference>
<gene>
    <name evidence="1" type="ORF">DFH07DRAFT_753165</name>
</gene>
<protein>
    <recommendedName>
        <fullName evidence="3">Ankyrin repeat protein</fullName>
    </recommendedName>
</protein>